<protein>
    <submittedName>
        <fullName evidence="6">LysR family transcriptional regulator</fullName>
    </submittedName>
</protein>
<evidence type="ECO:0000256" key="2">
    <source>
        <dbReference type="ARBA" id="ARBA00023015"/>
    </source>
</evidence>
<dbReference type="Gene3D" id="3.40.190.290">
    <property type="match status" value="1"/>
</dbReference>
<keyword evidence="2" id="KW-0805">Transcription regulation</keyword>
<evidence type="ECO:0000256" key="3">
    <source>
        <dbReference type="ARBA" id="ARBA00023125"/>
    </source>
</evidence>
<dbReference type="SUPFAM" id="SSF53850">
    <property type="entry name" value="Periplasmic binding protein-like II"/>
    <property type="match status" value="1"/>
</dbReference>
<comment type="caution">
    <text evidence="6">The sequence shown here is derived from an EMBL/GenBank/DDBJ whole genome shotgun (WGS) entry which is preliminary data.</text>
</comment>
<dbReference type="Pfam" id="PF00126">
    <property type="entry name" value="HTH_1"/>
    <property type="match status" value="1"/>
</dbReference>
<dbReference type="PANTHER" id="PTHR30126">
    <property type="entry name" value="HTH-TYPE TRANSCRIPTIONAL REGULATOR"/>
    <property type="match status" value="1"/>
</dbReference>
<evidence type="ECO:0000259" key="5">
    <source>
        <dbReference type="PROSITE" id="PS50931"/>
    </source>
</evidence>
<dbReference type="PANTHER" id="PTHR30126:SF98">
    <property type="entry name" value="HTH-TYPE TRANSCRIPTIONAL ACTIVATOR BAUR"/>
    <property type="match status" value="1"/>
</dbReference>
<name>A0A2P4ESE6_9GAMM</name>
<keyword evidence="4" id="KW-0804">Transcription</keyword>
<dbReference type="InterPro" id="IPR036390">
    <property type="entry name" value="WH_DNA-bd_sf"/>
</dbReference>
<dbReference type="InterPro" id="IPR036388">
    <property type="entry name" value="WH-like_DNA-bd_sf"/>
</dbReference>
<dbReference type="Proteomes" id="UP000243451">
    <property type="component" value="Unassembled WGS sequence"/>
</dbReference>
<evidence type="ECO:0000256" key="1">
    <source>
        <dbReference type="ARBA" id="ARBA00009437"/>
    </source>
</evidence>
<dbReference type="RefSeq" id="WP_104739243.1">
    <property type="nucleotide sequence ID" value="NZ_BMHR01000014.1"/>
</dbReference>
<dbReference type="PROSITE" id="PS50931">
    <property type="entry name" value="HTH_LYSR"/>
    <property type="match status" value="1"/>
</dbReference>
<evidence type="ECO:0000256" key="4">
    <source>
        <dbReference type="ARBA" id="ARBA00023163"/>
    </source>
</evidence>
<dbReference type="InterPro" id="IPR000847">
    <property type="entry name" value="LysR_HTH_N"/>
</dbReference>
<evidence type="ECO:0000313" key="6">
    <source>
        <dbReference type="EMBL" id="POB01967.1"/>
    </source>
</evidence>
<dbReference type="Gene3D" id="1.10.10.10">
    <property type="entry name" value="Winged helix-like DNA-binding domain superfamily/Winged helix DNA-binding domain"/>
    <property type="match status" value="1"/>
</dbReference>
<dbReference type="AlphaFoldDB" id="A0A2P4ESE6"/>
<feature type="domain" description="HTH lysR-type" evidence="5">
    <location>
        <begin position="2"/>
        <end position="59"/>
    </location>
</feature>
<dbReference type="SUPFAM" id="SSF46785">
    <property type="entry name" value="Winged helix' DNA-binding domain"/>
    <property type="match status" value="1"/>
</dbReference>
<dbReference type="Pfam" id="PF03466">
    <property type="entry name" value="LysR_substrate"/>
    <property type="match status" value="1"/>
</dbReference>
<keyword evidence="3" id="KW-0238">DNA-binding</keyword>
<reference evidence="6 7" key="1">
    <citation type="submission" date="2018-01" db="EMBL/GenBank/DDBJ databases">
        <title>Draft genome of the type strain Pseudomonas oceani DSM 100277 isolated from the deep water in Okinawa trough, northwestern Pacific Ocean.</title>
        <authorList>
            <person name="Gomila M."/>
            <person name="Mulet M."/>
            <person name="Garcia-Valdes E."/>
            <person name="Lalucat J."/>
        </authorList>
    </citation>
    <scope>NUCLEOTIDE SEQUENCE [LARGE SCALE GENOMIC DNA]</scope>
    <source>
        <strain evidence="6 7">DSM 100277</strain>
    </source>
</reference>
<accession>A0A2P4ESE6</accession>
<gene>
    <name evidence="6" type="ORF">C1949_14750</name>
</gene>
<keyword evidence="7" id="KW-1185">Reference proteome</keyword>
<dbReference type="GO" id="GO:0003700">
    <property type="term" value="F:DNA-binding transcription factor activity"/>
    <property type="evidence" value="ECO:0007669"/>
    <property type="project" value="InterPro"/>
</dbReference>
<evidence type="ECO:0000313" key="7">
    <source>
        <dbReference type="Proteomes" id="UP000243451"/>
    </source>
</evidence>
<dbReference type="PRINTS" id="PR00039">
    <property type="entry name" value="HTHLYSR"/>
</dbReference>
<dbReference type="InterPro" id="IPR005119">
    <property type="entry name" value="LysR_subst-bd"/>
</dbReference>
<dbReference type="EMBL" id="PPSK01000016">
    <property type="protein sequence ID" value="POB01967.1"/>
    <property type="molecule type" value="Genomic_DNA"/>
</dbReference>
<dbReference type="OrthoDB" id="196624at2"/>
<sequence length="307" mass="34103">MLTLKQLKHLMAIHQYGSIHRAAEALYITQPALTRSLGNLEEALGVRLFDRSKSGMQATEFYLKIRDRCAHLLLEVEELEREAGLYRNLESGKLSVGIGRASRELVLRTVLPRFVKHHPHIQVRIHEGGAEELAYGLTTGSYDLVIAGLGSYRHVEGLVWQALQDLKISLITRKGHPLAQQQAPPFTDLLNFPLMSATELAPSHPLYQRLPEFAKLKASVLCSDFHVLKQITLETDAVMVAPERQFHAELAEGDLVTLDIDGWELVAELCAIELAGRSRSPAAQRFIGLCQELLPTQASVPVQGLVS</sequence>
<proteinExistence type="inferred from homology"/>
<dbReference type="GO" id="GO:0000976">
    <property type="term" value="F:transcription cis-regulatory region binding"/>
    <property type="evidence" value="ECO:0007669"/>
    <property type="project" value="TreeGrafter"/>
</dbReference>
<organism evidence="6 7">
    <name type="scientific">Halopseudomonas oceani</name>
    <dbReference type="NCBI Taxonomy" id="1708783"/>
    <lineage>
        <taxon>Bacteria</taxon>
        <taxon>Pseudomonadati</taxon>
        <taxon>Pseudomonadota</taxon>
        <taxon>Gammaproteobacteria</taxon>
        <taxon>Pseudomonadales</taxon>
        <taxon>Pseudomonadaceae</taxon>
        <taxon>Halopseudomonas</taxon>
    </lineage>
</organism>
<comment type="similarity">
    <text evidence="1">Belongs to the LysR transcriptional regulatory family.</text>
</comment>